<name>A0A2P7RNA0_9HYPH</name>
<accession>A0A2P7RNA0</accession>
<evidence type="ECO:0000256" key="1">
    <source>
        <dbReference type="SAM" id="MobiDB-lite"/>
    </source>
</evidence>
<gene>
    <name evidence="4" type="ORF">C7I84_27350</name>
</gene>
<dbReference type="OrthoDB" id="8421932at2"/>
<comment type="caution">
    <text evidence="4">The sequence shown here is derived from an EMBL/GenBank/DDBJ whole genome shotgun (WGS) entry which is preliminary data.</text>
</comment>
<protein>
    <recommendedName>
        <fullName evidence="3">SH3b domain-containing protein</fullName>
    </recommendedName>
</protein>
<feature type="compositionally biased region" description="Low complexity" evidence="1">
    <location>
        <begin position="87"/>
        <end position="126"/>
    </location>
</feature>
<dbReference type="Pfam" id="PF08239">
    <property type="entry name" value="SH3_3"/>
    <property type="match status" value="1"/>
</dbReference>
<dbReference type="RefSeq" id="WP_106775379.1">
    <property type="nucleotide sequence ID" value="NZ_PXYK01000041.1"/>
</dbReference>
<proteinExistence type="predicted"/>
<keyword evidence="2" id="KW-1133">Transmembrane helix</keyword>
<evidence type="ECO:0000313" key="5">
    <source>
        <dbReference type="Proteomes" id="UP000241229"/>
    </source>
</evidence>
<feature type="compositionally biased region" description="Low complexity" evidence="1">
    <location>
        <begin position="169"/>
        <end position="187"/>
    </location>
</feature>
<dbReference type="AlphaFoldDB" id="A0A2P7RNA0"/>
<keyword evidence="5" id="KW-1185">Reference proteome</keyword>
<keyword evidence="2" id="KW-0812">Transmembrane</keyword>
<dbReference type="EMBL" id="PXYK01000041">
    <property type="protein sequence ID" value="PSJ51711.1"/>
    <property type="molecule type" value="Genomic_DNA"/>
</dbReference>
<organism evidence="4 5">
    <name type="scientific">Kumtagia ephedrae</name>
    <dbReference type="NCBI Taxonomy" id="2116701"/>
    <lineage>
        <taxon>Bacteria</taxon>
        <taxon>Pseudomonadati</taxon>
        <taxon>Pseudomonadota</taxon>
        <taxon>Alphaproteobacteria</taxon>
        <taxon>Hyphomicrobiales</taxon>
        <taxon>Phyllobacteriaceae</taxon>
        <taxon>Kumtagia</taxon>
    </lineage>
</organism>
<dbReference type="InterPro" id="IPR003646">
    <property type="entry name" value="SH3-like_bac-type"/>
</dbReference>
<sequence>MKSWFGSGKPRARRVSLDLHYGARTSVWSEIVARSHLIVAAIGTASLLGLAGTAIWLALPSDADGRLVSPAEAGQRIDTIAAGPEDTGTAAASAATTAPEAKAAQPATNVAASAPAPAIQPSNPSAGQSGKAAAIADPVSAQAAATAPDQPDEAEVEPLASSDPRWVDPAKAGGAAKMAGDPAKPAASPAQNGASIVNAYAGTDAADQGATAAIPAPKPEAEAKAAETKATARAVRTLRAVTMRARPNDRGNALTTVPGRTEVQVVSCDRWCEVIYKGKRGFVFRRFLVNNGR</sequence>
<feature type="region of interest" description="Disordered" evidence="1">
    <location>
        <begin position="81"/>
        <end position="190"/>
    </location>
</feature>
<evidence type="ECO:0000313" key="4">
    <source>
        <dbReference type="EMBL" id="PSJ51711.1"/>
    </source>
</evidence>
<dbReference type="Proteomes" id="UP000241229">
    <property type="component" value="Unassembled WGS sequence"/>
</dbReference>
<reference evidence="4 5" key="1">
    <citation type="submission" date="2018-03" db="EMBL/GenBank/DDBJ databases">
        <title>The draft genome of Mesorhizobium sp. 6GN-30.</title>
        <authorList>
            <person name="Liu L."/>
            <person name="Li L."/>
            <person name="Wang T."/>
            <person name="Zhang X."/>
            <person name="Liang L."/>
        </authorList>
    </citation>
    <scope>NUCLEOTIDE SEQUENCE [LARGE SCALE GENOMIC DNA]</scope>
    <source>
        <strain evidence="4 5">6GN30</strain>
    </source>
</reference>
<feature type="domain" description="SH3b" evidence="3">
    <location>
        <begin position="241"/>
        <end position="288"/>
    </location>
</feature>
<keyword evidence="2" id="KW-0472">Membrane</keyword>
<dbReference type="Gene3D" id="2.30.30.40">
    <property type="entry name" value="SH3 Domains"/>
    <property type="match status" value="1"/>
</dbReference>
<evidence type="ECO:0000256" key="2">
    <source>
        <dbReference type="SAM" id="Phobius"/>
    </source>
</evidence>
<feature type="transmembrane region" description="Helical" evidence="2">
    <location>
        <begin position="37"/>
        <end position="59"/>
    </location>
</feature>
<evidence type="ECO:0000259" key="3">
    <source>
        <dbReference type="Pfam" id="PF08239"/>
    </source>
</evidence>